<dbReference type="EMBL" id="LQZT01000017">
    <property type="protein sequence ID" value="OCW57319.1"/>
    <property type="molecule type" value="Genomic_DNA"/>
</dbReference>
<evidence type="ECO:0000313" key="2">
    <source>
        <dbReference type="Proteomes" id="UP000094795"/>
    </source>
</evidence>
<dbReference type="InterPro" id="IPR024524">
    <property type="entry name" value="DUF3800"/>
</dbReference>
<evidence type="ECO:0000313" key="1">
    <source>
        <dbReference type="EMBL" id="OCW57319.1"/>
    </source>
</evidence>
<proteinExistence type="predicted"/>
<evidence type="ECO:0008006" key="3">
    <source>
        <dbReference type="Google" id="ProtNLM"/>
    </source>
</evidence>
<organism evidence="1 2">
    <name type="scientific">Hoeflea olei</name>
    <dbReference type="NCBI Taxonomy" id="1480615"/>
    <lineage>
        <taxon>Bacteria</taxon>
        <taxon>Pseudomonadati</taxon>
        <taxon>Pseudomonadota</taxon>
        <taxon>Alphaproteobacteria</taxon>
        <taxon>Hyphomicrobiales</taxon>
        <taxon>Rhizobiaceae</taxon>
        <taxon>Hoeflea</taxon>
    </lineage>
</organism>
<gene>
    <name evidence="1" type="ORF">AWJ14_15520</name>
</gene>
<accession>A0A1C1YV44</accession>
<sequence length="247" mass="29000">MDHDNGSFIFYADESGDHSLTSVDIKYPVFALALCGFKKETYCSRVVPNFQRFKFRYFGHDSIVLHEHEIRKQKGDFAILIDQVRRENFLADLNTCLETSPFTIFATVIHKQELKTDFFPENPYSICLRIALQHVYLFLKRRRQSEKRTYFIFEKRGAAEDRALELEFRRIVAGENELREPFSSFFIRLADKKTNSTGMQIADLTARPLGLRVFRPDQANRAYAKIQRKIYGSNRFSRPSRGIYNPK</sequence>
<protein>
    <recommendedName>
        <fullName evidence="3">3-deoxy-D-manno-octulosonic acid transferase</fullName>
    </recommendedName>
</protein>
<name>A0A1C1YV44_9HYPH</name>
<dbReference type="Proteomes" id="UP000094795">
    <property type="component" value="Unassembled WGS sequence"/>
</dbReference>
<dbReference type="STRING" id="1480615.AWJ14_15520"/>
<comment type="caution">
    <text evidence="1">The sequence shown here is derived from an EMBL/GenBank/DDBJ whole genome shotgun (WGS) entry which is preliminary data.</text>
</comment>
<dbReference type="RefSeq" id="WP_066179301.1">
    <property type="nucleotide sequence ID" value="NZ_LQZT01000017.1"/>
</dbReference>
<keyword evidence="2" id="KW-1185">Reference proteome</keyword>
<dbReference type="Pfam" id="PF12686">
    <property type="entry name" value="DUF3800"/>
    <property type="match status" value="1"/>
</dbReference>
<dbReference type="OrthoDB" id="507950at2"/>
<reference evidence="1 2" key="1">
    <citation type="submission" date="2015-12" db="EMBL/GenBank/DDBJ databases">
        <authorList>
            <person name="Shamseldin A."/>
            <person name="Moawad H."/>
            <person name="Abd El-Rahim W.M."/>
            <person name="Sadowsky M.J."/>
        </authorList>
    </citation>
    <scope>NUCLEOTIDE SEQUENCE [LARGE SCALE GENOMIC DNA]</scope>
    <source>
        <strain evidence="1 2">JC234</strain>
    </source>
</reference>
<dbReference type="AlphaFoldDB" id="A0A1C1YV44"/>